<dbReference type="Pfam" id="PF25053">
    <property type="entry name" value="DUF7791"/>
    <property type="match status" value="1"/>
</dbReference>
<comment type="caution">
    <text evidence="4">The sequence shown here is derived from an EMBL/GenBank/DDBJ whole genome shotgun (WGS) entry which is preliminary data.</text>
</comment>
<evidence type="ECO:0008006" key="6">
    <source>
        <dbReference type="Google" id="ProtNLM"/>
    </source>
</evidence>
<dbReference type="InterPro" id="IPR056884">
    <property type="entry name" value="NPHP3-like_N"/>
</dbReference>
<accession>A0A135S6E8</accession>
<dbReference type="PANTHER" id="PTHR10039">
    <property type="entry name" value="AMELOGENIN"/>
    <property type="match status" value="1"/>
</dbReference>
<evidence type="ECO:0000259" key="2">
    <source>
        <dbReference type="Pfam" id="PF24883"/>
    </source>
</evidence>
<organism evidence="4 5">
    <name type="scientific">Colletotrichum nymphaeae SA-01</name>
    <dbReference type="NCBI Taxonomy" id="1460502"/>
    <lineage>
        <taxon>Eukaryota</taxon>
        <taxon>Fungi</taxon>
        <taxon>Dikarya</taxon>
        <taxon>Ascomycota</taxon>
        <taxon>Pezizomycotina</taxon>
        <taxon>Sordariomycetes</taxon>
        <taxon>Hypocreomycetidae</taxon>
        <taxon>Glomerellales</taxon>
        <taxon>Glomerellaceae</taxon>
        <taxon>Colletotrichum</taxon>
        <taxon>Colletotrichum acutatum species complex</taxon>
    </lineage>
</organism>
<evidence type="ECO:0000313" key="4">
    <source>
        <dbReference type="EMBL" id="KXH31503.1"/>
    </source>
</evidence>
<dbReference type="Pfam" id="PF24883">
    <property type="entry name" value="NPHP3_N"/>
    <property type="match status" value="1"/>
</dbReference>
<dbReference type="InterPro" id="IPR027417">
    <property type="entry name" value="P-loop_NTPase"/>
</dbReference>
<dbReference type="Proteomes" id="UP000070054">
    <property type="component" value="Unassembled WGS sequence"/>
</dbReference>
<evidence type="ECO:0000313" key="5">
    <source>
        <dbReference type="Proteomes" id="UP000070054"/>
    </source>
</evidence>
<reference evidence="4 5" key="1">
    <citation type="submission" date="2014-02" db="EMBL/GenBank/DDBJ databases">
        <title>The genome sequence of Colletotrichum nymphaeae SA-01.</title>
        <authorList>
            <person name="Baroncelli R."/>
            <person name="Thon M.R."/>
        </authorList>
    </citation>
    <scope>NUCLEOTIDE SEQUENCE [LARGE SCALE GENOMIC DNA]</scope>
    <source>
        <strain evidence="4 5">SA-01</strain>
    </source>
</reference>
<gene>
    <name evidence="4" type="ORF">CNYM01_06554</name>
</gene>
<sequence length="1125" mass="126954">MEAAGLASSILTFIDVSYKIAKGTYEIYESATSATAKNIHVSNVITDLQKSVAKLETVSKGHDDELSKLSEHCQALAVDLLKLLAGLERREKKVFESFKAAIAGARKQKDIASIEKRLDQYRQQIILHVSLKIYREQSPIKTQLERIRDDSTRFENEHAHKLDALQVQLSEVLEILRRPDSRPSLNKQVPRDEDYIQTHFQLDDELRRDKSAEVSNVTTQNPSIIQQPYNVGLVGDKLRDLAKLLNDLKLCANTIESENNILEKLYFNTIFQRENSVSMATSDTFAWIVEGLMPSVNSESSETDELYSSEEFKPSTLISPPEELLDHIGWEKVLVAETHNRRAMSRSLYSFLKDEGQVFFICGKAGSGKSTLMKFLGRHPSVGETLTDCANGRKLVLVNTFFWSSGDPLQKSLEGFYRAILFHTLRQCPELLEAVFPDLFDICHPPRTAAMSLTELEAAFSRLQLLKNASGYHFCYFIDGLDEYEGDALDQKRLAEMLETWTRADNVKIVCSARPSTVNLDIFGASKTFFRLHDLTKADIHAFCKTRFEEYLSKPIFAEGREACLGMVRTIVARADGVFLWATLVVRALLNAALEHEGKFSLRRRLEECPQSLNRLFHQMLDSVDPSPSMRARSAILLQLVASREHPKVRFNALTLSWLDESRTLQTLMGLPSHSSQQSFTENQIQAELTKARSQLHTLTRGLIEIGASQELLFEPSVRNGSGSYYKYQLGFFHRTVKDFLTEEWLPSLTQRPLRTAQQEATVKAELLIAEIKHCPEPHLGSSEEGRSVCYSKLTSFFIAFQLSPIQGLDIFTALVQELAVIFCGASNTRDTRSEQKHTSPWLSHSVMVVRLKQQKDMNRPIREPFSFLHLAAAFGMTEYIKKTVASIDTPTMVDIPGISLLLSGAQSDDPALVDFLLQKGWRPNELVSIWNPFSPSMSGSVSVWEAFLFRLTSYLSTVCASRSRGPVWKAKNGKSIEHLNDMFSMVQSFLRAEADPEVEILVREDDEGAFDSSHPKEDMQVQRPTHPTYRVSLAHILQLAQPASLAALQTLSVKKVKSKRSVLGKMLGRISMRKHQHPTELAPYPMATMEFLSKRKWKVEGLVSHAANSVYLGLRGNNVIAELH</sequence>
<name>A0A135S6E8_9PEZI</name>
<dbReference type="SUPFAM" id="SSF52540">
    <property type="entry name" value="P-loop containing nucleoside triphosphate hydrolases"/>
    <property type="match status" value="1"/>
</dbReference>
<evidence type="ECO:0000259" key="3">
    <source>
        <dbReference type="Pfam" id="PF25053"/>
    </source>
</evidence>
<evidence type="ECO:0000256" key="1">
    <source>
        <dbReference type="ARBA" id="ARBA00022737"/>
    </source>
</evidence>
<dbReference type="Gene3D" id="3.40.50.300">
    <property type="entry name" value="P-loop containing nucleotide triphosphate hydrolases"/>
    <property type="match status" value="1"/>
</dbReference>
<feature type="domain" description="Nephrocystin 3-like N-terminal" evidence="2">
    <location>
        <begin position="353"/>
        <end position="514"/>
    </location>
</feature>
<dbReference type="EMBL" id="JEMN01001617">
    <property type="protein sequence ID" value="KXH31503.1"/>
    <property type="molecule type" value="Genomic_DNA"/>
</dbReference>
<dbReference type="PANTHER" id="PTHR10039:SF5">
    <property type="entry name" value="NACHT DOMAIN-CONTAINING PROTEIN"/>
    <property type="match status" value="1"/>
</dbReference>
<proteinExistence type="predicted"/>
<keyword evidence="1" id="KW-0677">Repeat</keyword>
<feature type="domain" description="DUF7791" evidence="3">
    <location>
        <begin position="629"/>
        <end position="777"/>
    </location>
</feature>
<dbReference type="AlphaFoldDB" id="A0A135S6E8"/>
<protein>
    <recommendedName>
        <fullName evidence="6">NACHT domain-containing protein</fullName>
    </recommendedName>
</protein>
<dbReference type="InterPro" id="IPR056693">
    <property type="entry name" value="DUF7791"/>
</dbReference>
<keyword evidence="5" id="KW-1185">Reference proteome</keyword>
<dbReference type="OrthoDB" id="443402at2759"/>